<keyword evidence="3" id="KW-1185">Reference proteome</keyword>
<sequence>MSPAVTSAWMKRSTTTASRRTTPRCGCRAMRKARLLLSLSASVALMYSAVMTTSCPSAQLRTGFRPAAITGTSSLTGSTWRRHAGHWELNNESLVRFQRAAAEMQSSVLRFPLQRHLQGFFHRVQVRQNQVFRAQPALPSFIYRQKVGELTVWRLLVYKVELLPGYVDHFCFFDHEKPTGTRNLFGWLVWNWLYVHHHHLHHQQRDDQIRNQDPKGNFIAK</sequence>
<gene>
    <name evidence="2" type="ORF">EYF80_043164</name>
</gene>
<accession>A0A4Z2G044</accession>
<protein>
    <submittedName>
        <fullName evidence="2">Uncharacterized protein</fullName>
    </submittedName>
</protein>
<reference evidence="2 3" key="1">
    <citation type="submission" date="2019-03" db="EMBL/GenBank/DDBJ databases">
        <title>First draft genome of Liparis tanakae, snailfish: a comprehensive survey of snailfish specific genes.</title>
        <authorList>
            <person name="Kim W."/>
            <person name="Song I."/>
            <person name="Jeong J.-H."/>
            <person name="Kim D."/>
            <person name="Kim S."/>
            <person name="Ryu S."/>
            <person name="Song J.Y."/>
            <person name="Lee S.K."/>
        </authorList>
    </citation>
    <scope>NUCLEOTIDE SEQUENCE [LARGE SCALE GENOMIC DNA]</scope>
    <source>
        <tissue evidence="2">Muscle</tissue>
    </source>
</reference>
<evidence type="ECO:0000313" key="2">
    <source>
        <dbReference type="EMBL" id="TNN46631.1"/>
    </source>
</evidence>
<evidence type="ECO:0000256" key="1">
    <source>
        <dbReference type="SAM" id="MobiDB-lite"/>
    </source>
</evidence>
<proteinExistence type="predicted"/>
<evidence type="ECO:0000313" key="3">
    <source>
        <dbReference type="Proteomes" id="UP000314294"/>
    </source>
</evidence>
<dbReference type="EMBL" id="SRLO01000780">
    <property type="protein sequence ID" value="TNN46631.1"/>
    <property type="molecule type" value="Genomic_DNA"/>
</dbReference>
<dbReference type="Proteomes" id="UP000314294">
    <property type="component" value="Unassembled WGS sequence"/>
</dbReference>
<comment type="caution">
    <text evidence="2">The sequence shown here is derived from an EMBL/GenBank/DDBJ whole genome shotgun (WGS) entry which is preliminary data.</text>
</comment>
<name>A0A4Z2G044_9TELE</name>
<dbReference type="AlphaFoldDB" id="A0A4Z2G044"/>
<feature type="compositionally biased region" description="Low complexity" evidence="1">
    <location>
        <begin position="12"/>
        <end position="23"/>
    </location>
</feature>
<feature type="region of interest" description="Disordered" evidence="1">
    <location>
        <begin position="1"/>
        <end position="23"/>
    </location>
</feature>
<organism evidence="2 3">
    <name type="scientific">Liparis tanakae</name>
    <name type="common">Tanaka's snailfish</name>
    <dbReference type="NCBI Taxonomy" id="230148"/>
    <lineage>
        <taxon>Eukaryota</taxon>
        <taxon>Metazoa</taxon>
        <taxon>Chordata</taxon>
        <taxon>Craniata</taxon>
        <taxon>Vertebrata</taxon>
        <taxon>Euteleostomi</taxon>
        <taxon>Actinopterygii</taxon>
        <taxon>Neopterygii</taxon>
        <taxon>Teleostei</taxon>
        <taxon>Neoteleostei</taxon>
        <taxon>Acanthomorphata</taxon>
        <taxon>Eupercaria</taxon>
        <taxon>Perciformes</taxon>
        <taxon>Cottioidei</taxon>
        <taxon>Cottales</taxon>
        <taxon>Liparidae</taxon>
        <taxon>Liparis</taxon>
    </lineage>
</organism>